<reference evidence="9 10" key="1">
    <citation type="submission" date="2017-10" db="EMBL/GenBank/DDBJ databases">
        <title>Genome announcement of Methylocella silvestris TVC from permafrost.</title>
        <authorList>
            <person name="Wang J."/>
            <person name="Geng K."/>
            <person name="Ul-Haque F."/>
            <person name="Crombie A.T."/>
            <person name="Street L.E."/>
            <person name="Wookey P.A."/>
            <person name="Murrell J.C."/>
            <person name="Pratscher J."/>
        </authorList>
    </citation>
    <scope>NUCLEOTIDE SEQUENCE [LARGE SCALE GENOMIC DNA]</scope>
    <source>
        <strain evidence="9 10">TVC</strain>
    </source>
</reference>
<dbReference type="NCBIfam" id="NF042940">
    <property type="entry name" value="racemase_DgcA"/>
    <property type="match status" value="1"/>
</dbReference>
<dbReference type="InterPro" id="IPR029017">
    <property type="entry name" value="Enolase-like_N"/>
</dbReference>
<accession>A0A2J7THY5</accession>
<evidence type="ECO:0000256" key="4">
    <source>
        <dbReference type="ARBA" id="ARBA00023235"/>
    </source>
</evidence>
<dbReference type="GO" id="GO:0046872">
    <property type="term" value="F:metal ion binding"/>
    <property type="evidence" value="ECO:0007669"/>
    <property type="project" value="UniProtKB-KW"/>
</dbReference>
<evidence type="ECO:0000313" key="9">
    <source>
        <dbReference type="EMBL" id="PNG26366.1"/>
    </source>
</evidence>
<evidence type="ECO:0000256" key="2">
    <source>
        <dbReference type="ARBA" id="ARBA00022723"/>
    </source>
</evidence>
<dbReference type="SUPFAM" id="SSF51604">
    <property type="entry name" value="Enolase C-terminal domain-like"/>
    <property type="match status" value="1"/>
</dbReference>
<dbReference type="Proteomes" id="UP000236286">
    <property type="component" value="Unassembled WGS sequence"/>
</dbReference>
<dbReference type="GO" id="GO:0016855">
    <property type="term" value="F:racemase and epimerase activity, acting on amino acids and derivatives"/>
    <property type="evidence" value="ECO:0007669"/>
    <property type="project" value="UniProtKB-UniRule"/>
</dbReference>
<evidence type="ECO:0000256" key="5">
    <source>
        <dbReference type="PIRSR" id="PIRSR634603-1"/>
    </source>
</evidence>
<dbReference type="AlphaFoldDB" id="A0A2J7THY5"/>
<dbReference type="InterPro" id="IPR036849">
    <property type="entry name" value="Enolase-like_C_sf"/>
</dbReference>
<dbReference type="SUPFAM" id="SSF54826">
    <property type="entry name" value="Enolase N-terminal domain-like"/>
    <property type="match status" value="1"/>
</dbReference>
<feature type="binding site" evidence="6">
    <location>
        <position position="232"/>
    </location>
    <ligand>
        <name>Mg(2+)</name>
        <dbReference type="ChEBI" id="CHEBI:18420"/>
    </ligand>
</feature>
<organism evidence="9 10">
    <name type="scientific">Methylocella silvestris</name>
    <dbReference type="NCBI Taxonomy" id="199596"/>
    <lineage>
        <taxon>Bacteria</taxon>
        <taxon>Pseudomonadati</taxon>
        <taxon>Pseudomonadota</taxon>
        <taxon>Alphaproteobacteria</taxon>
        <taxon>Hyphomicrobiales</taxon>
        <taxon>Beijerinckiaceae</taxon>
        <taxon>Methylocella</taxon>
    </lineage>
</organism>
<feature type="domain" description="Mandelate racemase/muconate lactonizing enzyme C-terminal" evidence="8">
    <location>
        <begin position="139"/>
        <end position="230"/>
    </location>
</feature>
<dbReference type="EC" id="5.1.1.-" evidence="7"/>
<dbReference type="SFLD" id="SFLDF00010">
    <property type="entry name" value="dipeptide_epimerase"/>
    <property type="match status" value="1"/>
</dbReference>
<comment type="caution">
    <text evidence="9">The sequence shown here is derived from an EMBL/GenBank/DDBJ whole genome shotgun (WGS) entry which is preliminary data.</text>
</comment>
<evidence type="ECO:0000256" key="6">
    <source>
        <dbReference type="PIRSR" id="PIRSR634603-3"/>
    </source>
</evidence>
<dbReference type="RefSeq" id="WP_102843250.1">
    <property type="nucleotide sequence ID" value="NZ_PDZR01000007.1"/>
</dbReference>
<name>A0A2J7THY5_METSI</name>
<feature type="active site" description="Proton acceptor; specific for (S)-substrate epimerization" evidence="5">
    <location>
        <position position="254"/>
    </location>
</feature>
<evidence type="ECO:0000256" key="3">
    <source>
        <dbReference type="ARBA" id="ARBA00022842"/>
    </source>
</evidence>
<dbReference type="Pfam" id="PF13378">
    <property type="entry name" value="MR_MLE_C"/>
    <property type="match status" value="1"/>
</dbReference>
<evidence type="ECO:0000256" key="7">
    <source>
        <dbReference type="RuleBase" id="RU366006"/>
    </source>
</evidence>
<dbReference type="PANTHER" id="PTHR48080:SF3">
    <property type="entry name" value="ENOLASE SUPERFAMILY MEMBER DDB_G0284701"/>
    <property type="match status" value="1"/>
</dbReference>
<evidence type="ECO:0000313" key="10">
    <source>
        <dbReference type="Proteomes" id="UP000236286"/>
    </source>
</evidence>
<dbReference type="Gene3D" id="3.20.20.120">
    <property type="entry name" value="Enolase-like C-terminal domain"/>
    <property type="match status" value="1"/>
</dbReference>
<dbReference type="InterPro" id="IPR029065">
    <property type="entry name" value="Enolase_C-like"/>
</dbReference>
<dbReference type="InterPro" id="IPR034603">
    <property type="entry name" value="Dipeptide_epimerase"/>
</dbReference>
<dbReference type="SMART" id="SM00922">
    <property type="entry name" value="MR_MLE"/>
    <property type="match status" value="1"/>
</dbReference>
<gene>
    <name evidence="9" type="ORF">CR492_08115</name>
</gene>
<dbReference type="EMBL" id="PDZR01000007">
    <property type="protein sequence ID" value="PNG26366.1"/>
    <property type="molecule type" value="Genomic_DNA"/>
</dbReference>
<keyword evidence="4 7" id="KW-0413">Isomerase</keyword>
<dbReference type="InterPro" id="IPR013342">
    <property type="entry name" value="Mandelate_racemase_C"/>
</dbReference>
<protein>
    <recommendedName>
        <fullName evidence="7">Dipeptide epimerase</fullName>
        <ecNumber evidence="7">5.1.1.-</ecNumber>
    </recommendedName>
</protein>
<dbReference type="OrthoDB" id="9782675at2"/>
<dbReference type="InterPro" id="IPR013341">
    <property type="entry name" value="Mandelate_racemase_N_dom"/>
</dbReference>
<feature type="binding site" evidence="6">
    <location>
        <position position="209"/>
    </location>
    <ligand>
        <name>Mg(2+)</name>
        <dbReference type="ChEBI" id="CHEBI:18420"/>
    </ligand>
</feature>
<dbReference type="SFLD" id="SFLDS00001">
    <property type="entry name" value="Enolase"/>
    <property type="match status" value="1"/>
</dbReference>
<evidence type="ECO:0000256" key="1">
    <source>
        <dbReference type="ARBA" id="ARBA00008031"/>
    </source>
</evidence>
<dbReference type="Pfam" id="PF02746">
    <property type="entry name" value="MR_MLE_N"/>
    <property type="match status" value="1"/>
</dbReference>
<proteinExistence type="inferred from homology"/>
<comment type="cofactor">
    <cofactor evidence="6 7">
        <name>Mg(2+)</name>
        <dbReference type="ChEBI" id="CHEBI:18420"/>
    </cofactor>
    <text evidence="6 7">Binds 1 Mg(2+) ion per subunit.</text>
</comment>
<comment type="similarity">
    <text evidence="1 7">Belongs to the mandelate racemase/muconate lactonizing enzyme family.</text>
</comment>
<dbReference type="InterPro" id="IPR034593">
    <property type="entry name" value="DgoD-like"/>
</dbReference>
<dbReference type="PANTHER" id="PTHR48080">
    <property type="entry name" value="D-GALACTONATE DEHYDRATASE-RELATED"/>
    <property type="match status" value="1"/>
</dbReference>
<evidence type="ECO:0000259" key="8">
    <source>
        <dbReference type="SMART" id="SM00922"/>
    </source>
</evidence>
<dbReference type="SFLD" id="SFLDG00180">
    <property type="entry name" value="muconate_cycloisomerase"/>
    <property type="match status" value="1"/>
</dbReference>
<feature type="active site" description="Proton acceptor; specific for (R)-substrate epimerization" evidence="5">
    <location>
        <position position="158"/>
    </location>
</feature>
<keyword evidence="3 6" id="KW-0460">Magnesium</keyword>
<sequence length="335" mass="34836">MANPASKLSVAVEKFPIAGKFVISRGQKTEAIVVVATIVDERHAGQGARGRGECVPYGRYGESVESVLAQIEAVRPAIEQGADCAVLGQLLPPGAARNALDCSLWDLAAKRSGRRAFELAGLAAPRPVVTAYTISVGEPDEMAAAAVRAAARPLLKIKLAGAGDPARIAAVRAAAPEATLIVDANEAWSEEDLPAHFAACEAARVALIEQPLPAGRDAALVGRPRRIAVCADESVHARQGLESLRAKYDAVNIKLDKTGGLTEMLAMAAEAEALGFQIIVGCMVGTSLAMAPALLAAARARFVDLDGPLLLERDRVDGLVYEGSVILPASAALWG</sequence>
<dbReference type="Gene3D" id="3.30.390.10">
    <property type="entry name" value="Enolase-like, N-terminal domain"/>
    <property type="match status" value="1"/>
</dbReference>
<feature type="binding site" evidence="6">
    <location>
        <position position="183"/>
    </location>
    <ligand>
        <name>Mg(2+)</name>
        <dbReference type="ChEBI" id="CHEBI:18420"/>
    </ligand>
</feature>
<dbReference type="CDD" id="cd03319">
    <property type="entry name" value="L-Ala-DL-Glu_epimerase"/>
    <property type="match status" value="1"/>
</dbReference>
<keyword evidence="2 6" id="KW-0479">Metal-binding</keyword>